<evidence type="ECO:0000313" key="4">
    <source>
        <dbReference type="Proteomes" id="UP000434172"/>
    </source>
</evidence>
<feature type="transmembrane region" description="Helical" evidence="1">
    <location>
        <begin position="211"/>
        <end position="230"/>
    </location>
</feature>
<keyword evidence="1" id="KW-1133">Transmembrane helix</keyword>
<dbReference type="InterPro" id="IPR046529">
    <property type="entry name" value="DUF6594"/>
</dbReference>
<keyword evidence="1" id="KW-0812">Transmembrane</keyword>
<sequence length="281" mass="32302">MEELDTDGLQEQFRAHWQSSTADEDVTLYGFSRFRTVHLLNLLFLEGEISELNRFVYQAGQSLSEVPPSRKRLGIDSRWSGASLEPSKIINQELITKLRDLLRQYDEALVAFRNIMGMETSSLIDDEQHASLRKDRTTHQMYHTRLLSVDLGQRLRKDPIERFVRRCLYYLRYRQLSRWWTKDAESVENTRIHGKEAYQNTVLIAEVISRFLMTGLVGIFVVIPLATLSYQKSKEVQLGVIAACVVTFSCLVAAFLKVSSVEMMMVTTAYGAILTVFMSNV</sequence>
<dbReference type="PANTHER" id="PTHR34502:SF5">
    <property type="entry name" value="DUF6594 DOMAIN-CONTAINING PROTEIN"/>
    <property type="match status" value="1"/>
</dbReference>
<reference evidence="3 4" key="1">
    <citation type="submission" date="2019-12" db="EMBL/GenBank/DDBJ databases">
        <title>A genome sequence resource for the geographically widespread anthracnose pathogen Colletotrichum asianum.</title>
        <authorList>
            <person name="Meng Y."/>
        </authorList>
    </citation>
    <scope>NUCLEOTIDE SEQUENCE [LARGE SCALE GENOMIC DNA]</scope>
    <source>
        <strain evidence="3 4">ICMP 18580</strain>
    </source>
</reference>
<proteinExistence type="predicted"/>
<dbReference type="EMBL" id="WOWK01000025">
    <property type="protein sequence ID" value="KAF0327168.1"/>
    <property type="molecule type" value="Genomic_DNA"/>
</dbReference>
<evidence type="ECO:0000259" key="2">
    <source>
        <dbReference type="Pfam" id="PF20237"/>
    </source>
</evidence>
<evidence type="ECO:0000313" key="3">
    <source>
        <dbReference type="EMBL" id="KAF0327168.1"/>
    </source>
</evidence>
<name>A0A8H3WMJ6_9PEZI</name>
<dbReference type="AlphaFoldDB" id="A0A8H3WMJ6"/>
<dbReference type="PANTHER" id="PTHR34502">
    <property type="entry name" value="DUF6594 DOMAIN-CONTAINING PROTEIN-RELATED"/>
    <property type="match status" value="1"/>
</dbReference>
<keyword evidence="1" id="KW-0472">Membrane</keyword>
<organism evidence="3 4">
    <name type="scientific">Colletotrichum asianum</name>
    <dbReference type="NCBI Taxonomy" id="702518"/>
    <lineage>
        <taxon>Eukaryota</taxon>
        <taxon>Fungi</taxon>
        <taxon>Dikarya</taxon>
        <taxon>Ascomycota</taxon>
        <taxon>Pezizomycotina</taxon>
        <taxon>Sordariomycetes</taxon>
        <taxon>Hypocreomycetidae</taxon>
        <taxon>Glomerellales</taxon>
        <taxon>Glomerellaceae</taxon>
        <taxon>Colletotrichum</taxon>
        <taxon>Colletotrichum gloeosporioides species complex</taxon>
    </lineage>
</organism>
<gene>
    <name evidence="3" type="ORF">GQ607_005651</name>
</gene>
<feature type="domain" description="DUF6594" evidence="2">
    <location>
        <begin position="16"/>
        <end position="274"/>
    </location>
</feature>
<comment type="caution">
    <text evidence="3">The sequence shown here is derived from an EMBL/GenBank/DDBJ whole genome shotgun (WGS) entry which is preliminary data.</text>
</comment>
<evidence type="ECO:0000256" key="1">
    <source>
        <dbReference type="SAM" id="Phobius"/>
    </source>
</evidence>
<dbReference type="Proteomes" id="UP000434172">
    <property type="component" value="Unassembled WGS sequence"/>
</dbReference>
<feature type="transmembrane region" description="Helical" evidence="1">
    <location>
        <begin position="236"/>
        <end position="256"/>
    </location>
</feature>
<dbReference type="OrthoDB" id="3546297at2759"/>
<accession>A0A8H3WMJ6</accession>
<dbReference type="Pfam" id="PF20237">
    <property type="entry name" value="DUF6594"/>
    <property type="match status" value="1"/>
</dbReference>
<protein>
    <recommendedName>
        <fullName evidence="2">DUF6594 domain-containing protein</fullName>
    </recommendedName>
</protein>
<keyword evidence="4" id="KW-1185">Reference proteome</keyword>